<evidence type="ECO:0000313" key="8">
    <source>
        <dbReference type="EMBL" id="QCF46590.1"/>
    </source>
</evidence>
<dbReference type="EMBL" id="MH925240">
    <property type="protein sequence ID" value="QCF46590.1"/>
    <property type="molecule type" value="mRNA"/>
</dbReference>
<dbReference type="GO" id="GO:0010181">
    <property type="term" value="F:FMN binding"/>
    <property type="evidence" value="ECO:0007669"/>
    <property type="project" value="InterPro"/>
</dbReference>
<evidence type="ECO:0000256" key="6">
    <source>
        <dbReference type="SAM" id="MobiDB-lite"/>
    </source>
</evidence>
<organism evidence="8">
    <name type="scientific">Pohlia nutans</name>
    <dbReference type="NCBI Taxonomy" id="140635"/>
    <lineage>
        <taxon>Eukaryota</taxon>
        <taxon>Viridiplantae</taxon>
        <taxon>Streptophyta</taxon>
        <taxon>Embryophyta</taxon>
        <taxon>Bryophyta</taxon>
        <taxon>Bryophytina</taxon>
        <taxon>Bryopsida</taxon>
        <taxon>Bryidae</taxon>
        <taxon>Bryanae</taxon>
        <taxon>Bryales</taxon>
        <taxon>Mniaceae</taxon>
        <taxon>Pohlia</taxon>
    </lineage>
</organism>
<reference evidence="8" key="1">
    <citation type="submission" date="2018-09" db="EMBL/GenBank/DDBJ databases">
        <title>Transcriptome sequencing and physiological analysis of Pohlia nutans under salt stress reveal the important roles of ROS-scavenging system.</title>
        <authorList>
            <person name="Zhang W."/>
            <person name="Liu S."/>
            <person name="Li C."/>
            <person name="Zhang P."/>
            <person name="Zhang P."/>
        </authorList>
    </citation>
    <scope>NUCLEOTIDE SEQUENCE</scope>
    <source>
        <strain evidence="8">Antarctic Moss No.L</strain>
    </source>
</reference>
<dbReference type="FunFam" id="3.20.20.70:FF:000073">
    <property type="entry name" value="12-oxophytodienoate reductase 3"/>
    <property type="match status" value="1"/>
</dbReference>
<sequence>MAMPKADETQIPLLTPYQLGSFKLSHRVVYAPLTRTRSVGHVPGEHVALYYAQRTTKGGFLITEATSVSATGIGYPRVPGIWSREQIEAWKPIVQAVHDKGGLFFCQLWHAGRHSHTSFQPNGAPPPSATNQRIKKGPMYLDDGSAADPSQPRAIETHEIPLFVEEFVQAARNAMEAGFDGVELHGANGYLIDQFLRDGANDRTDEYGGSLENRSRFLLELVKGVGNAIGFQRVGVRISPFTDIAEVTDSDPSSLAVHVAEALSHYKILYFHVIEPRLSGEPQTPDHEDVMLPIRRAFKGTFIAGGGYTRDSGNQAIDSGKADLIVYGRTFLANPDLPIRFALNAPLNKYDRSTFYTQDPVVGYTDYPFLQGTAAVKTQA</sequence>
<accession>A0A4D6QH96</accession>
<comment type="similarity">
    <text evidence="2">Belongs to the NADH:flavin oxidoreductase/NADH oxidase family.</text>
</comment>
<dbReference type="CDD" id="cd02933">
    <property type="entry name" value="OYE_like_FMN"/>
    <property type="match status" value="1"/>
</dbReference>
<dbReference type="Gene3D" id="3.20.20.70">
    <property type="entry name" value="Aldolase class I"/>
    <property type="match status" value="1"/>
</dbReference>
<evidence type="ECO:0000256" key="2">
    <source>
        <dbReference type="ARBA" id="ARBA00005979"/>
    </source>
</evidence>
<keyword evidence="3" id="KW-0285">Flavoprotein</keyword>
<evidence type="ECO:0000256" key="5">
    <source>
        <dbReference type="ARBA" id="ARBA00023002"/>
    </source>
</evidence>
<feature type="region of interest" description="Disordered" evidence="6">
    <location>
        <begin position="116"/>
        <end position="151"/>
    </location>
</feature>
<dbReference type="InterPro" id="IPR001155">
    <property type="entry name" value="OxRdtase_FMN_N"/>
</dbReference>
<dbReference type="PANTHER" id="PTHR22893">
    <property type="entry name" value="NADH OXIDOREDUCTASE-RELATED"/>
    <property type="match status" value="1"/>
</dbReference>
<dbReference type="PANTHER" id="PTHR22893:SF91">
    <property type="entry name" value="NADPH DEHYDROGENASE 2-RELATED"/>
    <property type="match status" value="1"/>
</dbReference>
<name>A0A4D6QH96_9BRYO</name>
<dbReference type="GO" id="GO:0016491">
    <property type="term" value="F:oxidoreductase activity"/>
    <property type="evidence" value="ECO:0007669"/>
    <property type="project" value="UniProtKB-KW"/>
</dbReference>
<dbReference type="InterPro" id="IPR013785">
    <property type="entry name" value="Aldolase_TIM"/>
</dbReference>
<keyword evidence="4" id="KW-0288">FMN</keyword>
<dbReference type="SUPFAM" id="SSF51395">
    <property type="entry name" value="FMN-linked oxidoreductases"/>
    <property type="match status" value="1"/>
</dbReference>
<keyword evidence="5" id="KW-0560">Oxidoreductase</keyword>
<proteinExistence type="evidence at transcript level"/>
<dbReference type="InterPro" id="IPR045247">
    <property type="entry name" value="Oye-like"/>
</dbReference>
<feature type="domain" description="NADH:flavin oxidoreductase/NADH oxidase N-terminal" evidence="7">
    <location>
        <begin position="13"/>
        <end position="346"/>
    </location>
</feature>
<evidence type="ECO:0000256" key="3">
    <source>
        <dbReference type="ARBA" id="ARBA00022630"/>
    </source>
</evidence>
<protein>
    <submittedName>
        <fullName evidence="8">12-oxo-phytodienoate reductase</fullName>
    </submittedName>
</protein>
<comment type="cofactor">
    <cofactor evidence="1">
        <name>FMN</name>
        <dbReference type="ChEBI" id="CHEBI:58210"/>
    </cofactor>
</comment>
<evidence type="ECO:0000256" key="4">
    <source>
        <dbReference type="ARBA" id="ARBA00022643"/>
    </source>
</evidence>
<dbReference type="AlphaFoldDB" id="A0A4D6QH96"/>
<dbReference type="Pfam" id="PF00724">
    <property type="entry name" value="Oxidored_FMN"/>
    <property type="match status" value="1"/>
</dbReference>
<gene>
    <name evidence="8" type="primary">OPR</name>
</gene>
<evidence type="ECO:0000259" key="7">
    <source>
        <dbReference type="Pfam" id="PF00724"/>
    </source>
</evidence>
<evidence type="ECO:0000256" key="1">
    <source>
        <dbReference type="ARBA" id="ARBA00001917"/>
    </source>
</evidence>